<gene>
    <name evidence="1" type="ORF">GCM10007939_20930</name>
</gene>
<evidence type="ECO:0000313" key="2">
    <source>
        <dbReference type="Proteomes" id="UP001156694"/>
    </source>
</evidence>
<dbReference type="RefSeq" id="WP_284378794.1">
    <property type="nucleotide sequence ID" value="NZ_BSNN01000005.1"/>
</dbReference>
<accession>A0ABQ5VWL1</accession>
<keyword evidence="2" id="KW-1185">Reference proteome</keyword>
<proteinExistence type="predicted"/>
<comment type="caution">
    <text evidence="1">The sequence shown here is derived from an EMBL/GenBank/DDBJ whole genome shotgun (WGS) entry which is preliminary data.</text>
</comment>
<evidence type="ECO:0008006" key="3">
    <source>
        <dbReference type="Google" id="ProtNLM"/>
    </source>
</evidence>
<name>A0ABQ5VWL1_9RHOB</name>
<sequence length="298" mass="32076">MNTYLAFGLVIASEIEIPEFQIVEARTVDVTIGIGAVPERLSGATHERANWQAKRGAFLSIFEGVGRYLVEDGARITVAPEAGAGGDDLRVILLSSAVAALLQMRGFLTLHASSVATPAGAVLISGKSGYGKSTTLAGFRKRGYKMLSDDITALKLDDQGALVAVPAFGRNRLTEAAAQHYDVAPMNRELVQASVPKYNLPVSELHSGPIRVSNLFLLQLAQQDAPLSIETLSAKDAMPWILKFTFRSNFLKGLGMLSAQFRLGSVLTKQAKTMVISRPREGSTIDEVNELIYTELGL</sequence>
<dbReference type="SUPFAM" id="SSF53795">
    <property type="entry name" value="PEP carboxykinase-like"/>
    <property type="match status" value="1"/>
</dbReference>
<organism evidence="1 2">
    <name type="scientific">Amylibacter marinus</name>
    <dbReference type="NCBI Taxonomy" id="1475483"/>
    <lineage>
        <taxon>Bacteria</taxon>
        <taxon>Pseudomonadati</taxon>
        <taxon>Pseudomonadota</taxon>
        <taxon>Alphaproteobacteria</taxon>
        <taxon>Rhodobacterales</taxon>
        <taxon>Paracoccaceae</taxon>
        <taxon>Amylibacter</taxon>
    </lineage>
</organism>
<dbReference type="Gene3D" id="3.40.50.300">
    <property type="entry name" value="P-loop containing nucleotide triphosphate hydrolases"/>
    <property type="match status" value="1"/>
</dbReference>
<evidence type="ECO:0000313" key="1">
    <source>
        <dbReference type="EMBL" id="GLQ35810.1"/>
    </source>
</evidence>
<dbReference type="Proteomes" id="UP001156694">
    <property type="component" value="Unassembled WGS sequence"/>
</dbReference>
<reference evidence="2" key="1">
    <citation type="journal article" date="2019" name="Int. J. Syst. Evol. Microbiol.">
        <title>The Global Catalogue of Microorganisms (GCM) 10K type strain sequencing project: providing services to taxonomists for standard genome sequencing and annotation.</title>
        <authorList>
            <consortium name="The Broad Institute Genomics Platform"/>
            <consortium name="The Broad Institute Genome Sequencing Center for Infectious Disease"/>
            <person name="Wu L."/>
            <person name="Ma J."/>
        </authorList>
    </citation>
    <scope>NUCLEOTIDE SEQUENCE [LARGE SCALE GENOMIC DNA]</scope>
    <source>
        <strain evidence="2">NBRC 110140</strain>
    </source>
</reference>
<dbReference type="EMBL" id="BSNN01000005">
    <property type="protein sequence ID" value="GLQ35810.1"/>
    <property type="molecule type" value="Genomic_DNA"/>
</dbReference>
<protein>
    <recommendedName>
        <fullName evidence="3">Hpr(Ser) kinase/phosphatase</fullName>
    </recommendedName>
</protein>
<dbReference type="InterPro" id="IPR027417">
    <property type="entry name" value="P-loop_NTPase"/>
</dbReference>